<dbReference type="EMBL" id="JAVXUO010002083">
    <property type="protein sequence ID" value="KAK2976372.1"/>
    <property type="molecule type" value="Genomic_DNA"/>
</dbReference>
<organism evidence="1 2">
    <name type="scientific">Escallonia rubra</name>
    <dbReference type="NCBI Taxonomy" id="112253"/>
    <lineage>
        <taxon>Eukaryota</taxon>
        <taxon>Viridiplantae</taxon>
        <taxon>Streptophyta</taxon>
        <taxon>Embryophyta</taxon>
        <taxon>Tracheophyta</taxon>
        <taxon>Spermatophyta</taxon>
        <taxon>Magnoliopsida</taxon>
        <taxon>eudicotyledons</taxon>
        <taxon>Gunneridae</taxon>
        <taxon>Pentapetalae</taxon>
        <taxon>asterids</taxon>
        <taxon>campanulids</taxon>
        <taxon>Escalloniales</taxon>
        <taxon>Escalloniaceae</taxon>
        <taxon>Escallonia</taxon>
    </lineage>
</organism>
<comment type="caution">
    <text evidence="1">The sequence shown here is derived from an EMBL/GenBank/DDBJ whole genome shotgun (WGS) entry which is preliminary data.</text>
</comment>
<accession>A0AA88QUH1</accession>
<gene>
    <name evidence="1" type="ORF">RJ640_008082</name>
</gene>
<reference evidence="1" key="1">
    <citation type="submission" date="2022-12" db="EMBL/GenBank/DDBJ databases">
        <title>Draft genome assemblies for two species of Escallonia (Escalloniales).</title>
        <authorList>
            <person name="Chanderbali A."/>
            <person name="Dervinis C."/>
            <person name="Anghel I."/>
            <person name="Soltis D."/>
            <person name="Soltis P."/>
            <person name="Zapata F."/>
        </authorList>
    </citation>
    <scope>NUCLEOTIDE SEQUENCE</scope>
    <source>
        <strain evidence="1">UCBG92.1500</strain>
        <tissue evidence="1">Leaf</tissue>
    </source>
</reference>
<evidence type="ECO:0000313" key="2">
    <source>
        <dbReference type="Proteomes" id="UP001187471"/>
    </source>
</evidence>
<sequence length="142" mass="16051">MKLSQCIDDEDISVISYVLDIFNTRRKRRVAWEGKDQGLDRWVGGWTISEYCFLLPLKFLDCLFSSGQFSPIDGVLGMLQPSNIASALAHAMCNQVSPAMFYDQASIQSEGNQMAKRSNVQNIGHELSTRVWRAIEIPHVQL</sequence>
<keyword evidence="2" id="KW-1185">Reference proteome</keyword>
<dbReference type="AlphaFoldDB" id="A0AA88QUH1"/>
<name>A0AA88QUH1_9ASTE</name>
<protein>
    <submittedName>
        <fullName evidence="1">Uncharacterized protein</fullName>
    </submittedName>
</protein>
<proteinExistence type="predicted"/>
<dbReference type="Proteomes" id="UP001187471">
    <property type="component" value="Unassembled WGS sequence"/>
</dbReference>
<evidence type="ECO:0000313" key="1">
    <source>
        <dbReference type="EMBL" id="KAK2976372.1"/>
    </source>
</evidence>